<dbReference type="SUPFAM" id="SSF53613">
    <property type="entry name" value="Ribokinase-like"/>
    <property type="match status" value="1"/>
</dbReference>
<dbReference type="PANTHER" id="PTHR43320">
    <property type="entry name" value="SUGAR KINASE"/>
    <property type="match status" value="1"/>
</dbReference>
<organism evidence="5">
    <name type="scientific">freshwater metagenome</name>
    <dbReference type="NCBI Taxonomy" id="449393"/>
    <lineage>
        <taxon>unclassified sequences</taxon>
        <taxon>metagenomes</taxon>
        <taxon>ecological metagenomes</taxon>
    </lineage>
</organism>
<dbReference type="InterPro" id="IPR052700">
    <property type="entry name" value="Carb_kinase_PfkB-like"/>
</dbReference>
<dbReference type="InterPro" id="IPR011611">
    <property type="entry name" value="PfkB_dom"/>
</dbReference>
<dbReference type="CDD" id="cd01168">
    <property type="entry name" value="adenosine_kinase"/>
    <property type="match status" value="1"/>
</dbReference>
<dbReference type="PANTHER" id="PTHR43320:SF3">
    <property type="entry name" value="CARBOHYDRATE KINASE PFKB DOMAIN-CONTAINING PROTEIN"/>
    <property type="match status" value="1"/>
</dbReference>
<dbReference type="AlphaFoldDB" id="A0A6J6EYK0"/>
<protein>
    <submittedName>
        <fullName evidence="5">Unannotated protein</fullName>
    </submittedName>
</protein>
<name>A0A6J6EYK0_9ZZZZ</name>
<comment type="similarity">
    <text evidence="1">Belongs to the carbohydrate kinase PfkB family.</text>
</comment>
<evidence type="ECO:0000256" key="3">
    <source>
        <dbReference type="ARBA" id="ARBA00022777"/>
    </source>
</evidence>
<evidence type="ECO:0000313" key="5">
    <source>
        <dbReference type="EMBL" id="CAB4580379.1"/>
    </source>
</evidence>
<sequence length="283" mass="28758">MIGTLGDLVEDIAVRLHGPVNLASDTDAVIRRRRGGSAANTAVAVARAGGRARFIGQVGDDAIGTALVSELEADGVEAVVDRGGRTGTIVVLVDHLGERTMLTDRGACADLDGPDPAWLDGLQVLHVPAYSLVGGRLAETAVTVVNWAHEQGVIVSIDASSAAVIEAFGPQRMRSLLWSLQPHVLLCNEMEARVLARAGGLEGIATAATVVKQGADPALVSVPGEGLVEVPAPPLVGVIDTTGAGDAFAAGFLLAVADGALAVEAAGYGHRVAQDAIRAHGTA</sequence>
<evidence type="ECO:0000256" key="2">
    <source>
        <dbReference type="ARBA" id="ARBA00022679"/>
    </source>
</evidence>
<reference evidence="5" key="1">
    <citation type="submission" date="2020-05" db="EMBL/GenBank/DDBJ databases">
        <authorList>
            <person name="Chiriac C."/>
            <person name="Salcher M."/>
            <person name="Ghai R."/>
            <person name="Kavagutti S V."/>
        </authorList>
    </citation>
    <scope>NUCLEOTIDE SEQUENCE</scope>
</reference>
<keyword evidence="3" id="KW-0418">Kinase</keyword>
<proteinExistence type="inferred from homology"/>
<dbReference type="PROSITE" id="PS00584">
    <property type="entry name" value="PFKB_KINASES_2"/>
    <property type="match status" value="1"/>
</dbReference>
<dbReference type="Pfam" id="PF00294">
    <property type="entry name" value="PfkB"/>
    <property type="match status" value="1"/>
</dbReference>
<keyword evidence="2" id="KW-0808">Transferase</keyword>
<dbReference type="InterPro" id="IPR002173">
    <property type="entry name" value="Carboh/pur_kinase_PfkB_CS"/>
</dbReference>
<dbReference type="GO" id="GO:0016301">
    <property type="term" value="F:kinase activity"/>
    <property type="evidence" value="ECO:0007669"/>
    <property type="project" value="UniProtKB-KW"/>
</dbReference>
<dbReference type="EMBL" id="CAEZSR010000149">
    <property type="protein sequence ID" value="CAB4580379.1"/>
    <property type="molecule type" value="Genomic_DNA"/>
</dbReference>
<evidence type="ECO:0000256" key="1">
    <source>
        <dbReference type="ARBA" id="ARBA00010688"/>
    </source>
</evidence>
<gene>
    <name evidence="5" type="ORF">UFOPK1493_03023</name>
</gene>
<evidence type="ECO:0000259" key="4">
    <source>
        <dbReference type="Pfam" id="PF00294"/>
    </source>
</evidence>
<accession>A0A6J6EYK0</accession>
<feature type="domain" description="Carbohydrate kinase PfkB" evidence="4">
    <location>
        <begin position="30"/>
        <end position="282"/>
    </location>
</feature>
<dbReference type="Gene3D" id="3.40.1190.20">
    <property type="match status" value="1"/>
</dbReference>
<dbReference type="InterPro" id="IPR029056">
    <property type="entry name" value="Ribokinase-like"/>
</dbReference>